<dbReference type="PANTHER" id="PTHR33266">
    <property type="entry name" value="CHROMOSOME 15, WHOLE GENOME SHOTGUN SEQUENCE"/>
    <property type="match status" value="1"/>
</dbReference>
<dbReference type="GeneID" id="77808493"/>
<accession>A0ABY7CEW2</accession>
<dbReference type="EMBL" id="CP110423">
    <property type="protein sequence ID" value="WAQ83244.1"/>
    <property type="molecule type" value="Genomic_DNA"/>
</dbReference>
<organism evidence="1 2">
    <name type="scientific">Puccinia triticina</name>
    <dbReference type="NCBI Taxonomy" id="208348"/>
    <lineage>
        <taxon>Eukaryota</taxon>
        <taxon>Fungi</taxon>
        <taxon>Dikarya</taxon>
        <taxon>Basidiomycota</taxon>
        <taxon>Pucciniomycotina</taxon>
        <taxon>Pucciniomycetes</taxon>
        <taxon>Pucciniales</taxon>
        <taxon>Pucciniaceae</taxon>
        <taxon>Puccinia</taxon>
    </lineage>
</organism>
<keyword evidence="2" id="KW-1185">Reference proteome</keyword>
<dbReference type="PANTHER" id="PTHR33266:SF1">
    <property type="entry name" value="F-BOX DOMAIN-CONTAINING PROTEIN"/>
    <property type="match status" value="1"/>
</dbReference>
<name>A0ABY7CEW2_9BASI</name>
<reference evidence="1" key="1">
    <citation type="submission" date="2022-10" db="EMBL/GenBank/DDBJ databases">
        <title>Puccinia triticina Genome sequencing and assembly.</title>
        <authorList>
            <person name="Li C."/>
        </authorList>
    </citation>
    <scope>NUCLEOTIDE SEQUENCE</scope>
    <source>
        <strain evidence="1">Pt15</strain>
    </source>
</reference>
<gene>
    <name evidence="1" type="ORF">PtA15_3A613</name>
</gene>
<sequence>MKLHYVGAAIDTGRFFTILADTTSQVANFNPAPKYDPSARGGLEKGVRLFDPIYQISSLDVLVPTNSPTSWNELTSAARLVNYGTPVYGAYWRDAQAESMNRSEVFSHIISLAQSKLLCSNQLPLPQNLTEYQALALLGTTIQPRLSGTLHLNSELVSSHAAHCDYISPGRDLILANYPSQFILASAANRTLADKEMLICCIKKLTATLRLGLDAKGVAGELASRIILSCAMHEAMRKSKEDPVEIPYGRSVRLADFLNALTGRSEDNLKTKGDVAPLLPPDARRASQVFHGFKGYACLPEGVAEALEEMIQVEPDLRSLHQDQPGREYAHTVNPLVYTGPQS</sequence>
<proteinExistence type="predicted"/>
<evidence type="ECO:0000313" key="1">
    <source>
        <dbReference type="EMBL" id="WAQ83244.1"/>
    </source>
</evidence>
<dbReference type="Proteomes" id="UP001164743">
    <property type="component" value="Chromosome 3A"/>
</dbReference>
<dbReference type="RefSeq" id="XP_053018799.1">
    <property type="nucleotide sequence ID" value="XM_053167598.1"/>
</dbReference>
<protein>
    <submittedName>
        <fullName evidence="1">Uncharacterized protein</fullName>
    </submittedName>
</protein>
<evidence type="ECO:0000313" key="2">
    <source>
        <dbReference type="Proteomes" id="UP001164743"/>
    </source>
</evidence>